<feature type="domain" description="Sulfotransferase" evidence="3">
    <location>
        <begin position="12"/>
        <end position="215"/>
    </location>
</feature>
<keyword evidence="1 4" id="KW-0808">Transferase</keyword>
<dbReference type="Proteomes" id="UP000009282">
    <property type="component" value="Chromosome"/>
</dbReference>
<protein>
    <submittedName>
        <fullName evidence="4">Sulfotransferase domain protein</fullName>
    </submittedName>
</protein>
<dbReference type="STRING" id="1085623.GNIT_3098"/>
<dbReference type="RefSeq" id="WP_014110064.1">
    <property type="nucleotide sequence ID" value="NC_016041.1"/>
</dbReference>
<dbReference type="InterPro" id="IPR027417">
    <property type="entry name" value="P-loop_NTPase"/>
</dbReference>
<dbReference type="AlphaFoldDB" id="G4QIN8"/>
<evidence type="ECO:0000256" key="2">
    <source>
        <dbReference type="ARBA" id="ARBA00023180"/>
    </source>
</evidence>
<dbReference type="GO" id="GO:0008146">
    <property type="term" value="F:sulfotransferase activity"/>
    <property type="evidence" value="ECO:0007669"/>
    <property type="project" value="InterPro"/>
</dbReference>
<keyword evidence="5" id="KW-1185">Reference proteome</keyword>
<dbReference type="EMBL" id="CP003060">
    <property type="protein sequence ID" value="AEP31193.1"/>
    <property type="molecule type" value="Genomic_DNA"/>
</dbReference>
<dbReference type="eggNOG" id="COG2226">
    <property type="taxonomic scope" value="Bacteria"/>
</dbReference>
<evidence type="ECO:0000313" key="5">
    <source>
        <dbReference type="Proteomes" id="UP000009282"/>
    </source>
</evidence>
<name>G4QIN8_GLANF</name>
<evidence type="ECO:0000313" key="4">
    <source>
        <dbReference type="EMBL" id="AEP31193.1"/>
    </source>
</evidence>
<dbReference type="InterPro" id="IPR037359">
    <property type="entry name" value="NST/OST"/>
</dbReference>
<evidence type="ECO:0000259" key="3">
    <source>
        <dbReference type="Pfam" id="PF00685"/>
    </source>
</evidence>
<gene>
    <name evidence="4" type="ordered locus">GNIT_3098</name>
</gene>
<dbReference type="HOGENOM" id="CLU_017703_1_2_6"/>
<dbReference type="PANTHER" id="PTHR10605:SF56">
    <property type="entry name" value="BIFUNCTIONAL HEPARAN SULFATE N-DEACETYLASE_N-SULFOTRANSFERASE"/>
    <property type="match status" value="1"/>
</dbReference>
<dbReference type="OrthoDB" id="9075305at2"/>
<dbReference type="InterPro" id="IPR000863">
    <property type="entry name" value="Sulfotransferase_dom"/>
</dbReference>
<organism evidence="4 5">
    <name type="scientific">Glaciecola nitratireducens (strain JCM 12485 / KCTC 12276 / FR1064)</name>
    <dbReference type="NCBI Taxonomy" id="1085623"/>
    <lineage>
        <taxon>Bacteria</taxon>
        <taxon>Pseudomonadati</taxon>
        <taxon>Pseudomonadota</taxon>
        <taxon>Gammaproteobacteria</taxon>
        <taxon>Alteromonadales</taxon>
        <taxon>Alteromonadaceae</taxon>
        <taxon>Brumicola</taxon>
    </lineage>
</organism>
<dbReference type="KEGG" id="gni:GNIT_3098"/>
<proteinExistence type="predicted"/>
<sequence>MQKKIATFPVPNVHIIGFQKCGTTAMAHFLSQHPDICMVEGKEAHVFDDPEYAAASDKTDFARQKYAKKLSHYAGEGYILDSTPITLFHPAFLKACVVFNPHAKFIVMIRDPVKRAFSHYNMTKDKGLESYSPFIAFLIEPWRMKGWRKALPLCPFAHAYRDHSYLTRGRYKSQFDLLYQLVDANQVLVVEQSVLASEHSKTLERVFQFLSLEPKNIPKEDVFTGQQKTSQNIAATLLAKLYFWLFS</sequence>
<reference evidence="4 5" key="1">
    <citation type="journal article" date="2011" name="J. Bacteriol.">
        <title>Complete genome sequence of seawater bacterium Glaciecola nitratireducens FR1064T.</title>
        <authorList>
            <person name="Bian F."/>
            <person name="Qin Q.L."/>
            <person name="Xie B.B."/>
            <person name="Shu Y.L."/>
            <person name="Zhang X.Y."/>
            <person name="Yu Y."/>
            <person name="Chen B."/>
            <person name="Chen X.L."/>
            <person name="Zhou B.C."/>
            <person name="Zhang Y.Z."/>
        </authorList>
    </citation>
    <scope>NUCLEOTIDE SEQUENCE [LARGE SCALE GENOMIC DNA]</scope>
    <source>
        <strain evidence="5">JCM 12485 / KCTC 12276 / FR1064</strain>
    </source>
</reference>
<evidence type="ECO:0000256" key="1">
    <source>
        <dbReference type="ARBA" id="ARBA00022679"/>
    </source>
</evidence>
<dbReference type="Gene3D" id="3.40.50.300">
    <property type="entry name" value="P-loop containing nucleotide triphosphate hydrolases"/>
    <property type="match status" value="1"/>
</dbReference>
<accession>G4QIN8</accession>
<dbReference type="SUPFAM" id="SSF52540">
    <property type="entry name" value="P-loop containing nucleoside triphosphate hydrolases"/>
    <property type="match status" value="1"/>
</dbReference>
<dbReference type="PANTHER" id="PTHR10605">
    <property type="entry name" value="HEPARAN SULFATE SULFOTRANSFERASE"/>
    <property type="match status" value="1"/>
</dbReference>
<dbReference type="Pfam" id="PF00685">
    <property type="entry name" value="Sulfotransfer_1"/>
    <property type="match status" value="1"/>
</dbReference>
<keyword evidence="2" id="KW-0325">Glycoprotein</keyword>